<feature type="region of interest" description="Disordered" evidence="1">
    <location>
        <begin position="20"/>
        <end position="61"/>
    </location>
</feature>
<evidence type="ECO:0000313" key="4">
    <source>
        <dbReference type="Proteomes" id="UP000799537"/>
    </source>
</evidence>
<feature type="compositionally biased region" description="Low complexity" evidence="1">
    <location>
        <begin position="46"/>
        <end position="55"/>
    </location>
</feature>
<dbReference type="OrthoDB" id="3938895at2759"/>
<name>A0A6A6CWX2_ZASCE</name>
<evidence type="ECO:0000313" key="3">
    <source>
        <dbReference type="EMBL" id="KAF2171611.1"/>
    </source>
</evidence>
<reference evidence="3" key="1">
    <citation type="journal article" date="2020" name="Stud. Mycol.">
        <title>101 Dothideomycetes genomes: a test case for predicting lifestyles and emergence of pathogens.</title>
        <authorList>
            <person name="Haridas S."/>
            <person name="Albert R."/>
            <person name="Binder M."/>
            <person name="Bloem J."/>
            <person name="Labutti K."/>
            <person name="Salamov A."/>
            <person name="Andreopoulos B."/>
            <person name="Baker S."/>
            <person name="Barry K."/>
            <person name="Bills G."/>
            <person name="Bluhm B."/>
            <person name="Cannon C."/>
            <person name="Castanera R."/>
            <person name="Culley D."/>
            <person name="Daum C."/>
            <person name="Ezra D."/>
            <person name="Gonzalez J."/>
            <person name="Henrissat B."/>
            <person name="Kuo A."/>
            <person name="Liang C."/>
            <person name="Lipzen A."/>
            <person name="Lutzoni F."/>
            <person name="Magnuson J."/>
            <person name="Mondo S."/>
            <person name="Nolan M."/>
            <person name="Ohm R."/>
            <person name="Pangilinan J."/>
            <person name="Park H.-J."/>
            <person name="Ramirez L."/>
            <person name="Alfaro M."/>
            <person name="Sun H."/>
            <person name="Tritt A."/>
            <person name="Yoshinaga Y."/>
            <person name="Zwiers L.-H."/>
            <person name="Turgeon B."/>
            <person name="Goodwin S."/>
            <person name="Spatafora J."/>
            <person name="Crous P."/>
            <person name="Grigoriev I."/>
        </authorList>
    </citation>
    <scope>NUCLEOTIDE SEQUENCE</scope>
    <source>
        <strain evidence="3">ATCC 36951</strain>
    </source>
</reference>
<feature type="signal peptide" evidence="2">
    <location>
        <begin position="1"/>
        <end position="18"/>
    </location>
</feature>
<sequence>MDIHLPLVTLLLTTLTTTHPINPRAGGPIGKPIPQNCTQTNPLPHPKNNNHPNGPISGYKPSADFTSTNLLHASYFPTSLQLPLATRPTMLRAVLRVRRGKRVSERVERAGDSCARGVL</sequence>
<gene>
    <name evidence="3" type="ORF">M409DRAFT_50286</name>
</gene>
<organism evidence="3 4">
    <name type="scientific">Zasmidium cellare ATCC 36951</name>
    <dbReference type="NCBI Taxonomy" id="1080233"/>
    <lineage>
        <taxon>Eukaryota</taxon>
        <taxon>Fungi</taxon>
        <taxon>Dikarya</taxon>
        <taxon>Ascomycota</taxon>
        <taxon>Pezizomycotina</taxon>
        <taxon>Dothideomycetes</taxon>
        <taxon>Dothideomycetidae</taxon>
        <taxon>Mycosphaerellales</taxon>
        <taxon>Mycosphaerellaceae</taxon>
        <taxon>Zasmidium</taxon>
    </lineage>
</organism>
<keyword evidence="4" id="KW-1185">Reference proteome</keyword>
<dbReference type="GeneID" id="54564773"/>
<accession>A0A6A6CWX2</accession>
<evidence type="ECO:0000256" key="1">
    <source>
        <dbReference type="SAM" id="MobiDB-lite"/>
    </source>
</evidence>
<dbReference type="AlphaFoldDB" id="A0A6A6CWX2"/>
<keyword evidence="2" id="KW-0732">Signal</keyword>
<proteinExistence type="predicted"/>
<evidence type="ECO:0000256" key="2">
    <source>
        <dbReference type="SAM" id="SignalP"/>
    </source>
</evidence>
<dbReference type="Proteomes" id="UP000799537">
    <property type="component" value="Unassembled WGS sequence"/>
</dbReference>
<feature type="chain" id="PRO_5025625055" evidence="2">
    <location>
        <begin position="19"/>
        <end position="119"/>
    </location>
</feature>
<protein>
    <submittedName>
        <fullName evidence="3">Uncharacterized protein</fullName>
    </submittedName>
</protein>
<dbReference type="RefSeq" id="XP_033672500.1">
    <property type="nucleotide sequence ID" value="XM_033811501.1"/>
</dbReference>
<dbReference type="EMBL" id="ML993582">
    <property type="protein sequence ID" value="KAF2171611.1"/>
    <property type="molecule type" value="Genomic_DNA"/>
</dbReference>